<dbReference type="EMBL" id="KB742840">
    <property type="protein sequence ID" value="EOB03726.1"/>
    <property type="molecule type" value="Genomic_DNA"/>
</dbReference>
<sequence>MKTLLIHSQKTKPSKHSMQEMTGTQYAANQTSMYPMVTHDAEQHPQGSPGGTLRDSSDEEGRPEAWAGCPLSSGCNCQGLFIAFRHTSALVHIKRLNAAQRGKMVDQSHTNCTVTYSHNRQSPLPSWSQLCPERWHESLPEIGISFQNLNTKQRHGNVLVSRYKACHILLLVKRLSIIFSQLKENA</sequence>
<feature type="region of interest" description="Disordered" evidence="1">
    <location>
        <begin position="40"/>
        <end position="65"/>
    </location>
</feature>
<evidence type="ECO:0000313" key="2">
    <source>
        <dbReference type="EMBL" id="EOB03726.1"/>
    </source>
</evidence>
<dbReference type="Proteomes" id="UP000296049">
    <property type="component" value="Unassembled WGS sequence"/>
</dbReference>
<reference evidence="3" key="1">
    <citation type="journal article" date="2013" name="Nat. Genet.">
        <title>The duck genome and transcriptome provide insight into an avian influenza virus reservoir species.</title>
        <authorList>
            <person name="Huang Y."/>
            <person name="Li Y."/>
            <person name="Burt D.W."/>
            <person name="Chen H."/>
            <person name="Zhang Y."/>
            <person name="Qian W."/>
            <person name="Kim H."/>
            <person name="Gan S."/>
            <person name="Zhao Y."/>
            <person name="Li J."/>
            <person name="Yi K."/>
            <person name="Feng H."/>
            <person name="Zhu P."/>
            <person name="Li B."/>
            <person name="Liu Q."/>
            <person name="Fairley S."/>
            <person name="Magor K.E."/>
            <person name="Du Z."/>
            <person name="Hu X."/>
            <person name="Goodman L."/>
            <person name="Tafer H."/>
            <person name="Vignal A."/>
            <person name="Lee T."/>
            <person name="Kim K.W."/>
            <person name="Sheng Z."/>
            <person name="An Y."/>
            <person name="Searle S."/>
            <person name="Herrero J."/>
            <person name="Groenen M.A."/>
            <person name="Crooijmans R.P."/>
            <person name="Faraut T."/>
            <person name="Cai Q."/>
            <person name="Webster R.G."/>
            <person name="Aldridge J.R."/>
            <person name="Warren W.C."/>
            <person name="Bartschat S."/>
            <person name="Kehr S."/>
            <person name="Marz M."/>
            <person name="Stadler P.F."/>
            <person name="Smith J."/>
            <person name="Kraus R.H."/>
            <person name="Zhao Y."/>
            <person name="Ren L."/>
            <person name="Fei J."/>
            <person name="Morisson M."/>
            <person name="Kaiser P."/>
            <person name="Griffin D.K."/>
            <person name="Rao M."/>
            <person name="Pitel F."/>
            <person name="Wang J."/>
            <person name="Li N."/>
        </authorList>
    </citation>
    <scope>NUCLEOTIDE SEQUENCE [LARGE SCALE GENOMIC DNA]</scope>
</reference>
<name>R0K199_ANAPL</name>
<gene>
    <name evidence="2" type="ORF">Anapl_01786</name>
</gene>
<feature type="region of interest" description="Disordered" evidence="1">
    <location>
        <begin position="1"/>
        <end position="20"/>
    </location>
</feature>
<accession>R0K199</accession>
<proteinExistence type="predicted"/>
<protein>
    <submittedName>
        <fullName evidence="2">Uncharacterized protein</fullName>
    </submittedName>
</protein>
<organism evidence="2 3">
    <name type="scientific">Anas platyrhynchos</name>
    <name type="common">Mallard</name>
    <name type="synonym">Anas boschas</name>
    <dbReference type="NCBI Taxonomy" id="8839"/>
    <lineage>
        <taxon>Eukaryota</taxon>
        <taxon>Metazoa</taxon>
        <taxon>Chordata</taxon>
        <taxon>Craniata</taxon>
        <taxon>Vertebrata</taxon>
        <taxon>Euteleostomi</taxon>
        <taxon>Archelosauria</taxon>
        <taxon>Archosauria</taxon>
        <taxon>Dinosauria</taxon>
        <taxon>Saurischia</taxon>
        <taxon>Theropoda</taxon>
        <taxon>Coelurosauria</taxon>
        <taxon>Aves</taxon>
        <taxon>Neognathae</taxon>
        <taxon>Galloanserae</taxon>
        <taxon>Anseriformes</taxon>
        <taxon>Anatidae</taxon>
        <taxon>Anatinae</taxon>
        <taxon>Anas</taxon>
    </lineage>
</organism>
<keyword evidence="3" id="KW-1185">Reference proteome</keyword>
<evidence type="ECO:0000256" key="1">
    <source>
        <dbReference type="SAM" id="MobiDB-lite"/>
    </source>
</evidence>
<evidence type="ECO:0000313" key="3">
    <source>
        <dbReference type="Proteomes" id="UP000296049"/>
    </source>
</evidence>
<dbReference type="AlphaFoldDB" id="R0K199"/>